<evidence type="ECO:0000313" key="2">
    <source>
        <dbReference type="EMBL" id="CAD9360263.1"/>
    </source>
</evidence>
<gene>
    <name evidence="2" type="ORF">OSIN01602_LOCUS20565</name>
</gene>
<dbReference type="Pfam" id="PF13905">
    <property type="entry name" value="Thioredoxin_8"/>
    <property type="match status" value="2"/>
</dbReference>
<evidence type="ECO:0000259" key="1">
    <source>
        <dbReference type="PROSITE" id="PS51352"/>
    </source>
</evidence>
<dbReference type="Gene3D" id="3.40.30.10">
    <property type="entry name" value="Glutaredoxin"/>
    <property type="match status" value="2"/>
</dbReference>
<organism evidence="2">
    <name type="scientific">Trieres chinensis</name>
    <name type="common">Marine centric diatom</name>
    <name type="synonym">Odontella sinensis</name>
    <dbReference type="NCBI Taxonomy" id="1514140"/>
    <lineage>
        <taxon>Eukaryota</taxon>
        <taxon>Sar</taxon>
        <taxon>Stramenopiles</taxon>
        <taxon>Ochrophyta</taxon>
        <taxon>Bacillariophyta</taxon>
        <taxon>Mediophyceae</taxon>
        <taxon>Biddulphiophycidae</taxon>
        <taxon>Eupodiscales</taxon>
        <taxon>Parodontellaceae</taxon>
        <taxon>Trieres</taxon>
    </lineage>
</organism>
<dbReference type="InterPro" id="IPR012336">
    <property type="entry name" value="Thioredoxin-like_fold"/>
</dbReference>
<dbReference type="EMBL" id="HBGO01035606">
    <property type="protein sequence ID" value="CAD9360263.1"/>
    <property type="molecule type" value="Transcribed_RNA"/>
</dbReference>
<dbReference type="GO" id="GO:0031397">
    <property type="term" value="P:negative regulation of protein ubiquitination"/>
    <property type="evidence" value="ECO:0007669"/>
    <property type="project" value="TreeGrafter"/>
</dbReference>
<protein>
    <recommendedName>
        <fullName evidence="1">Thioredoxin domain-containing protein</fullName>
    </recommendedName>
</protein>
<dbReference type="GO" id="GO:0030178">
    <property type="term" value="P:negative regulation of Wnt signaling pathway"/>
    <property type="evidence" value="ECO:0007669"/>
    <property type="project" value="TreeGrafter"/>
</dbReference>
<feature type="domain" description="Thioredoxin" evidence="1">
    <location>
        <begin position="6"/>
        <end position="142"/>
    </location>
</feature>
<accession>A0A7S2A7G4</accession>
<feature type="domain" description="Thioredoxin" evidence="1">
    <location>
        <begin position="149"/>
        <end position="312"/>
    </location>
</feature>
<reference evidence="2" key="1">
    <citation type="submission" date="2021-01" db="EMBL/GenBank/DDBJ databases">
        <authorList>
            <person name="Corre E."/>
            <person name="Pelletier E."/>
            <person name="Niang G."/>
            <person name="Scheremetjew M."/>
            <person name="Finn R."/>
            <person name="Kale V."/>
            <person name="Holt S."/>
            <person name="Cochrane G."/>
            <person name="Meng A."/>
            <person name="Brown T."/>
            <person name="Cohen L."/>
        </authorList>
    </citation>
    <scope>NUCLEOTIDE SEQUENCE</scope>
    <source>
        <strain evidence="2">Grunow 1884</strain>
    </source>
</reference>
<sequence>MTDALSILGDALLERCGGSSEGGVKSSDVLKEKISLFYFSAHWCPPCRRFTPALVALYKKLKDAGKNFEVVFVSLDNSLTEYKEYTSEMPWLAVPFAEEDKRMELAKACGAEGIPHLVVLDADGTIITKDGVEAVQMDEEGKQFPWRPPSFDQIWPSFYLSKNETGEVVSLPSSDLTDKYLMLYFSAHWCPPCRGFTPKLSAAYTDLKKERSDFELVFVSSDRDMESFKEYYAEMTFCALPFEEREAKGMLSRRFGIRGIPSILILGPADEKGERPLINDNIRSVIENRDFAGFPFPKKNFGDLESAEDLNDKKCLIVLNENGDDDEQEETKEIVKEVAEKLKEDKGMSFYWALGPGGIGGQVRKLTKKESEMDGPVVLLLDIPDNGGYYVGQISELTAENVLKFVETPGERRQLSRG</sequence>
<dbReference type="InterPro" id="IPR013766">
    <property type="entry name" value="Thioredoxin_domain"/>
</dbReference>
<dbReference type="PROSITE" id="PS00194">
    <property type="entry name" value="THIOREDOXIN_1"/>
    <property type="match status" value="1"/>
</dbReference>
<dbReference type="InterPro" id="IPR017937">
    <property type="entry name" value="Thioredoxin_CS"/>
</dbReference>
<dbReference type="PANTHER" id="PTHR46472:SF1">
    <property type="entry name" value="NUCLEOREDOXIN"/>
    <property type="match status" value="1"/>
</dbReference>
<dbReference type="AlphaFoldDB" id="A0A7S2A7G4"/>
<dbReference type="PANTHER" id="PTHR46472">
    <property type="entry name" value="NUCLEOREDOXIN"/>
    <property type="match status" value="1"/>
</dbReference>
<name>A0A7S2A7G4_TRICV</name>
<dbReference type="PROSITE" id="PS51352">
    <property type="entry name" value="THIOREDOXIN_2"/>
    <property type="match status" value="2"/>
</dbReference>
<dbReference type="InterPro" id="IPR036249">
    <property type="entry name" value="Thioredoxin-like_sf"/>
</dbReference>
<dbReference type="GO" id="GO:0004791">
    <property type="term" value="F:thioredoxin-disulfide reductase (NADPH) activity"/>
    <property type="evidence" value="ECO:0007669"/>
    <property type="project" value="TreeGrafter"/>
</dbReference>
<dbReference type="GO" id="GO:0005634">
    <property type="term" value="C:nucleus"/>
    <property type="evidence" value="ECO:0007669"/>
    <property type="project" value="TreeGrafter"/>
</dbReference>
<proteinExistence type="predicted"/>
<dbReference type="SUPFAM" id="SSF52833">
    <property type="entry name" value="Thioredoxin-like"/>
    <property type="match status" value="2"/>
</dbReference>